<accession>X0Z4N2</accession>
<dbReference type="AlphaFoldDB" id="X0Z4N2"/>
<proteinExistence type="predicted"/>
<comment type="caution">
    <text evidence="1">The sequence shown here is derived from an EMBL/GenBank/DDBJ whole genome shotgun (WGS) entry which is preliminary data.</text>
</comment>
<feature type="non-terminal residue" evidence="1">
    <location>
        <position position="37"/>
    </location>
</feature>
<reference evidence="1" key="1">
    <citation type="journal article" date="2014" name="Front. Microbiol.">
        <title>High frequency of phylogenetically diverse reductive dehalogenase-homologous genes in deep subseafloor sedimentary metagenomes.</title>
        <authorList>
            <person name="Kawai M."/>
            <person name="Futagami T."/>
            <person name="Toyoda A."/>
            <person name="Takaki Y."/>
            <person name="Nishi S."/>
            <person name="Hori S."/>
            <person name="Arai W."/>
            <person name="Tsubouchi T."/>
            <person name="Morono Y."/>
            <person name="Uchiyama I."/>
            <person name="Ito T."/>
            <person name="Fujiyama A."/>
            <person name="Inagaki F."/>
            <person name="Takami H."/>
        </authorList>
    </citation>
    <scope>NUCLEOTIDE SEQUENCE</scope>
    <source>
        <strain evidence="1">Expedition CK06-06</strain>
    </source>
</reference>
<name>X0Z4N2_9ZZZZ</name>
<dbReference type="EMBL" id="BART01003943">
    <property type="protein sequence ID" value="GAG63969.1"/>
    <property type="molecule type" value="Genomic_DNA"/>
</dbReference>
<sequence length="37" mass="4214">MGRMVSKYEVLQRRDSVKGLYGQGLKPTQIFKILSSV</sequence>
<evidence type="ECO:0000313" key="1">
    <source>
        <dbReference type="EMBL" id="GAG63969.1"/>
    </source>
</evidence>
<organism evidence="1">
    <name type="scientific">marine sediment metagenome</name>
    <dbReference type="NCBI Taxonomy" id="412755"/>
    <lineage>
        <taxon>unclassified sequences</taxon>
        <taxon>metagenomes</taxon>
        <taxon>ecological metagenomes</taxon>
    </lineage>
</organism>
<gene>
    <name evidence="1" type="ORF">S01H4_10357</name>
</gene>
<protein>
    <submittedName>
        <fullName evidence="1">Uncharacterized protein</fullName>
    </submittedName>
</protein>